<organism evidence="1 2">
    <name type="scientific">Vigna unguiculata</name>
    <name type="common">Cowpea</name>
    <dbReference type="NCBI Taxonomy" id="3917"/>
    <lineage>
        <taxon>Eukaryota</taxon>
        <taxon>Viridiplantae</taxon>
        <taxon>Streptophyta</taxon>
        <taxon>Embryophyta</taxon>
        <taxon>Tracheophyta</taxon>
        <taxon>Spermatophyta</taxon>
        <taxon>Magnoliopsida</taxon>
        <taxon>eudicotyledons</taxon>
        <taxon>Gunneridae</taxon>
        <taxon>Pentapetalae</taxon>
        <taxon>rosids</taxon>
        <taxon>fabids</taxon>
        <taxon>Fabales</taxon>
        <taxon>Fabaceae</taxon>
        <taxon>Papilionoideae</taxon>
        <taxon>50 kb inversion clade</taxon>
        <taxon>NPAAA clade</taxon>
        <taxon>indigoferoid/millettioid clade</taxon>
        <taxon>Phaseoleae</taxon>
        <taxon>Vigna</taxon>
    </lineage>
</organism>
<evidence type="ECO:0000313" key="1">
    <source>
        <dbReference type="EMBL" id="QCD96715.1"/>
    </source>
</evidence>
<name>A0A4D6M652_VIGUN</name>
<gene>
    <name evidence="1" type="ORF">DEO72_LG6g1423</name>
</gene>
<sequence length="107" mass="12012">MFHLPKLFSEALCSLLWCRSPLLTRFQGNSDDKLMLSPKRACLAHARLVETGHVQTRALAQAESSRLSEVTSRLSERGSPKRECVGTLARRCSYQPKRGTSPKRELA</sequence>
<accession>A0A4D6M652</accession>
<dbReference type="Proteomes" id="UP000501690">
    <property type="component" value="Linkage Group LG6"/>
</dbReference>
<proteinExistence type="predicted"/>
<dbReference type="EMBL" id="CP039350">
    <property type="protein sequence ID" value="QCD96715.1"/>
    <property type="molecule type" value="Genomic_DNA"/>
</dbReference>
<evidence type="ECO:0000313" key="2">
    <source>
        <dbReference type="Proteomes" id="UP000501690"/>
    </source>
</evidence>
<reference evidence="1 2" key="1">
    <citation type="submission" date="2019-04" db="EMBL/GenBank/DDBJ databases">
        <title>An improved genome assembly and genetic linkage map for asparagus bean, Vigna unguiculata ssp. sesquipedialis.</title>
        <authorList>
            <person name="Xia Q."/>
            <person name="Zhang R."/>
            <person name="Dong Y."/>
        </authorList>
    </citation>
    <scope>NUCLEOTIDE SEQUENCE [LARGE SCALE GENOMIC DNA]</scope>
    <source>
        <tissue evidence="1">Leaf</tissue>
    </source>
</reference>
<keyword evidence="2" id="KW-1185">Reference proteome</keyword>
<protein>
    <submittedName>
        <fullName evidence="1">Uncharacterized protein</fullName>
    </submittedName>
</protein>
<dbReference type="AlphaFoldDB" id="A0A4D6M652"/>